<dbReference type="AlphaFoldDB" id="A0A1M4VDX2"/>
<organism evidence="2 3">
    <name type="scientific">Chryseobacterium takakiae</name>
    <dbReference type="NCBI Taxonomy" id="1302685"/>
    <lineage>
        <taxon>Bacteria</taxon>
        <taxon>Pseudomonadati</taxon>
        <taxon>Bacteroidota</taxon>
        <taxon>Flavobacteriia</taxon>
        <taxon>Flavobacteriales</taxon>
        <taxon>Weeksellaceae</taxon>
        <taxon>Chryseobacterium group</taxon>
        <taxon>Chryseobacterium</taxon>
    </lineage>
</organism>
<name>A0A1M4VDX2_9FLAO</name>
<evidence type="ECO:0000256" key="1">
    <source>
        <dbReference type="SAM" id="SignalP"/>
    </source>
</evidence>
<gene>
    <name evidence="2" type="ORF">SAMN05444408_10362</name>
</gene>
<accession>A0A1M4VDX2</accession>
<keyword evidence="1" id="KW-0732">Signal</keyword>
<sequence>MKKIAFLMLLLSGIHAFSQTAAAAKEVFEKIKKETAIDSDDRSVYNILDEFYEKNLQAENDEMTRETIEKFQKLASDPSTKNIHILMLFLMYQQHISQTAMVGKQPNPEFQVEATRLLEEETQMIYKKTPAIIYIYKYEALDSANKAEEAKATAIQGLKEYPDSVPLKIYTYLTTKDETLKSDLLNKHSNHWMVKEFIMQ</sequence>
<reference evidence="3" key="1">
    <citation type="submission" date="2016-11" db="EMBL/GenBank/DDBJ databases">
        <authorList>
            <person name="Varghese N."/>
            <person name="Submissions S."/>
        </authorList>
    </citation>
    <scope>NUCLEOTIDE SEQUENCE [LARGE SCALE GENOMIC DNA]</scope>
    <source>
        <strain evidence="3">DSM 26898</strain>
    </source>
</reference>
<dbReference type="RefSeq" id="WP_072883767.1">
    <property type="nucleotide sequence ID" value="NZ_FQVO01000003.1"/>
</dbReference>
<dbReference type="Proteomes" id="UP000184236">
    <property type="component" value="Unassembled WGS sequence"/>
</dbReference>
<evidence type="ECO:0000313" key="2">
    <source>
        <dbReference type="EMBL" id="SHE67102.1"/>
    </source>
</evidence>
<protein>
    <submittedName>
        <fullName evidence="2">Uncharacterized protein</fullName>
    </submittedName>
</protein>
<feature type="chain" id="PRO_5012838460" evidence="1">
    <location>
        <begin position="24"/>
        <end position="200"/>
    </location>
</feature>
<feature type="signal peptide" evidence="1">
    <location>
        <begin position="1"/>
        <end position="23"/>
    </location>
</feature>
<dbReference type="EMBL" id="FQVO01000003">
    <property type="protein sequence ID" value="SHE67102.1"/>
    <property type="molecule type" value="Genomic_DNA"/>
</dbReference>
<proteinExistence type="predicted"/>
<dbReference type="OrthoDB" id="1246158at2"/>
<keyword evidence="3" id="KW-1185">Reference proteome</keyword>
<evidence type="ECO:0000313" key="3">
    <source>
        <dbReference type="Proteomes" id="UP000184236"/>
    </source>
</evidence>